<comment type="caution">
    <text evidence="6">Lacks conserved residue(s) required for the propagation of feature annotation.</text>
</comment>
<protein>
    <recommendedName>
        <fullName evidence="6">Holliday junction branch migration complex subunit RuvA</fullName>
    </recommendedName>
</protein>
<dbReference type="InterPro" id="IPR013849">
    <property type="entry name" value="DNA_helicase_Holl-junc_RuvA_I"/>
</dbReference>
<dbReference type="GO" id="GO:0009378">
    <property type="term" value="F:four-way junction helicase activity"/>
    <property type="evidence" value="ECO:0007669"/>
    <property type="project" value="InterPro"/>
</dbReference>
<keyword evidence="8" id="KW-0547">Nucleotide-binding</keyword>
<feature type="region of interest" description="Domain III" evidence="6">
    <location>
        <begin position="145"/>
        <end position="187"/>
    </location>
</feature>
<keyword evidence="8" id="KW-0378">Hydrolase</keyword>
<comment type="caution">
    <text evidence="8">The sequence shown here is derived from an EMBL/GenBank/DDBJ whole genome shotgun (WGS) entry which is preliminary data.</text>
</comment>
<dbReference type="CDD" id="cd14332">
    <property type="entry name" value="UBA_RuvA_C"/>
    <property type="match status" value="1"/>
</dbReference>
<evidence type="ECO:0000256" key="6">
    <source>
        <dbReference type="HAMAP-Rule" id="MF_00031"/>
    </source>
</evidence>
<keyword evidence="1 6" id="KW-0963">Cytoplasm</keyword>
<proteinExistence type="inferred from homology"/>
<keyword evidence="3 6" id="KW-0238">DNA-binding</keyword>
<comment type="similarity">
    <text evidence="6">Belongs to the RuvA family.</text>
</comment>
<dbReference type="InterPro" id="IPR010994">
    <property type="entry name" value="RuvA_2-like"/>
</dbReference>
<dbReference type="GO" id="GO:0006281">
    <property type="term" value="P:DNA repair"/>
    <property type="evidence" value="ECO:0007669"/>
    <property type="project" value="UniProtKB-UniRule"/>
</dbReference>
<gene>
    <name evidence="6" type="primary">ruvA</name>
    <name evidence="8" type="ORF">A2W52_00320</name>
</gene>
<keyword evidence="8" id="KW-0067">ATP-binding</keyword>
<dbReference type="Gene3D" id="1.10.8.10">
    <property type="entry name" value="DNA helicase RuvA subunit, C-terminal domain"/>
    <property type="match status" value="1"/>
</dbReference>
<dbReference type="GO" id="GO:0005524">
    <property type="term" value="F:ATP binding"/>
    <property type="evidence" value="ECO:0007669"/>
    <property type="project" value="InterPro"/>
</dbReference>
<dbReference type="InterPro" id="IPR000085">
    <property type="entry name" value="RuvA"/>
</dbReference>
<feature type="domain" description="Helix-hairpin-helix DNA-binding motif class 1" evidence="7">
    <location>
        <begin position="107"/>
        <end position="126"/>
    </location>
</feature>
<name>A0A1G2MGU0_9BACT</name>
<dbReference type="GO" id="GO:0009379">
    <property type="term" value="C:Holliday junction helicase complex"/>
    <property type="evidence" value="ECO:0007669"/>
    <property type="project" value="InterPro"/>
</dbReference>
<keyword evidence="2 6" id="KW-0227">DNA damage</keyword>
<dbReference type="AlphaFoldDB" id="A0A1G2MGU0"/>
<dbReference type="SUPFAM" id="SSF47781">
    <property type="entry name" value="RuvA domain 2-like"/>
    <property type="match status" value="1"/>
</dbReference>
<dbReference type="GO" id="GO:0048476">
    <property type="term" value="C:Holliday junction resolvase complex"/>
    <property type="evidence" value="ECO:0007669"/>
    <property type="project" value="UniProtKB-UniRule"/>
</dbReference>
<dbReference type="Gene3D" id="2.40.50.140">
    <property type="entry name" value="Nucleic acid-binding proteins"/>
    <property type="match status" value="1"/>
</dbReference>
<dbReference type="InterPro" id="IPR011114">
    <property type="entry name" value="RuvA_C"/>
</dbReference>
<dbReference type="HAMAP" id="MF_00031">
    <property type="entry name" value="DNA_HJ_migration_RuvA"/>
    <property type="match status" value="1"/>
</dbReference>
<dbReference type="GO" id="GO:0000400">
    <property type="term" value="F:four-way junction DNA binding"/>
    <property type="evidence" value="ECO:0007669"/>
    <property type="project" value="UniProtKB-UniRule"/>
</dbReference>
<dbReference type="Gene3D" id="1.10.150.20">
    <property type="entry name" value="5' to 3' exonuclease, C-terminal subdomain"/>
    <property type="match status" value="1"/>
</dbReference>
<evidence type="ECO:0000256" key="3">
    <source>
        <dbReference type="ARBA" id="ARBA00023125"/>
    </source>
</evidence>
<evidence type="ECO:0000256" key="2">
    <source>
        <dbReference type="ARBA" id="ARBA00022763"/>
    </source>
</evidence>
<evidence type="ECO:0000259" key="7">
    <source>
        <dbReference type="SMART" id="SM00278"/>
    </source>
</evidence>
<dbReference type="InterPro" id="IPR012340">
    <property type="entry name" value="NA-bd_OB-fold"/>
</dbReference>
<dbReference type="SUPFAM" id="SSF50249">
    <property type="entry name" value="Nucleic acid-binding proteins"/>
    <property type="match status" value="1"/>
</dbReference>
<sequence length="187" mass="20361">MISYISGAVIEKSARFVVVDAGGIGYRVFVTDDTLQLLKAGTTVTLKTHHVVREDAEELFGFLEEEDLKLFELLLGVPGIGPKTALNILNVATPETLRRSIMSGETAYLTKISGIGRKTAEKIMVELKDKLGRGEEGETLQEEVDVLEALKSLGYSHVEAREALHAVPKEIFGTSGKVKHALKILGK</sequence>
<dbReference type="Pfam" id="PF07499">
    <property type="entry name" value="RuvA_C"/>
    <property type="match status" value="1"/>
</dbReference>
<keyword evidence="5 6" id="KW-0234">DNA repair</keyword>
<dbReference type="SMART" id="SM00278">
    <property type="entry name" value="HhH1"/>
    <property type="match status" value="2"/>
</dbReference>
<organism evidence="8 9">
    <name type="scientific">Candidatus Taylorbacteria bacterium RIFCSPHIGHO2_02_49_25</name>
    <dbReference type="NCBI Taxonomy" id="1802305"/>
    <lineage>
        <taxon>Bacteria</taxon>
        <taxon>Candidatus Tayloriibacteriota</taxon>
    </lineage>
</organism>
<evidence type="ECO:0000313" key="8">
    <source>
        <dbReference type="EMBL" id="OHA23043.1"/>
    </source>
</evidence>
<keyword evidence="4 6" id="KW-0233">DNA recombination</keyword>
<dbReference type="Pfam" id="PF01330">
    <property type="entry name" value="RuvA_N"/>
    <property type="match status" value="1"/>
</dbReference>
<dbReference type="Proteomes" id="UP000176493">
    <property type="component" value="Unassembled WGS sequence"/>
</dbReference>
<comment type="function">
    <text evidence="6">The RuvA-RuvB-RuvC complex processes Holliday junction (HJ) DNA during genetic recombination and DNA repair, while the RuvA-RuvB complex plays an important role in the rescue of blocked DNA replication forks via replication fork reversal (RFR). RuvA specifically binds to HJ cruciform DNA, conferring on it an open structure. The RuvB hexamer acts as an ATP-dependent pump, pulling dsDNA into and through the RuvAB complex. HJ branch migration allows RuvC to scan DNA until it finds its consensus sequence, where it cleaves and resolves the cruciform DNA.</text>
</comment>
<dbReference type="Pfam" id="PF14520">
    <property type="entry name" value="HHH_5"/>
    <property type="match status" value="1"/>
</dbReference>
<accession>A0A1G2MGU0</accession>
<evidence type="ECO:0000313" key="9">
    <source>
        <dbReference type="Proteomes" id="UP000176493"/>
    </source>
</evidence>
<dbReference type="InterPro" id="IPR036267">
    <property type="entry name" value="RuvA_C_sf"/>
</dbReference>
<dbReference type="InterPro" id="IPR003583">
    <property type="entry name" value="Hlx-hairpin-Hlx_DNA-bd_motif"/>
</dbReference>
<evidence type="ECO:0000256" key="4">
    <source>
        <dbReference type="ARBA" id="ARBA00023172"/>
    </source>
</evidence>
<comment type="domain">
    <text evidence="6">Has three domains with a flexible linker between the domains II and III and assumes an 'L' shape. Domain III is highly mobile and contacts RuvB.</text>
</comment>
<evidence type="ECO:0000256" key="5">
    <source>
        <dbReference type="ARBA" id="ARBA00023204"/>
    </source>
</evidence>
<comment type="subcellular location">
    <subcellularLocation>
        <location evidence="6">Cytoplasm</location>
    </subcellularLocation>
</comment>
<dbReference type="GO" id="GO:0005737">
    <property type="term" value="C:cytoplasm"/>
    <property type="evidence" value="ECO:0007669"/>
    <property type="project" value="UniProtKB-SubCell"/>
</dbReference>
<reference evidence="8 9" key="1">
    <citation type="journal article" date="2016" name="Nat. Commun.">
        <title>Thousands of microbial genomes shed light on interconnected biogeochemical processes in an aquifer system.</title>
        <authorList>
            <person name="Anantharaman K."/>
            <person name="Brown C.T."/>
            <person name="Hug L.A."/>
            <person name="Sharon I."/>
            <person name="Castelle C.J."/>
            <person name="Probst A.J."/>
            <person name="Thomas B.C."/>
            <person name="Singh A."/>
            <person name="Wilkins M.J."/>
            <person name="Karaoz U."/>
            <person name="Brodie E.L."/>
            <person name="Williams K.H."/>
            <person name="Hubbard S.S."/>
            <person name="Banfield J.F."/>
        </authorList>
    </citation>
    <scope>NUCLEOTIDE SEQUENCE [LARGE SCALE GENOMIC DNA]</scope>
</reference>
<dbReference type="SUPFAM" id="SSF46929">
    <property type="entry name" value="DNA helicase RuvA subunit, C-terminal domain"/>
    <property type="match status" value="1"/>
</dbReference>
<dbReference type="EMBL" id="MHRJ01000016">
    <property type="protein sequence ID" value="OHA23043.1"/>
    <property type="molecule type" value="Genomic_DNA"/>
</dbReference>
<comment type="subunit">
    <text evidence="6">Homotetramer. Forms an RuvA(8)-RuvB(12)-Holliday junction (HJ) complex. HJ DNA is sandwiched between 2 RuvA tetramers; dsDNA enters through RuvA and exits via RuvB. An RuvB hexamer assembles on each DNA strand where it exits the tetramer. Each RuvB hexamer is contacted by two RuvA subunits (via domain III) on 2 adjacent RuvB subunits; this complex drives branch migration. In the full resolvosome a probable DNA-RuvA(4)-RuvB(12)-RuvC(2) complex forms which resolves the HJ.</text>
</comment>
<dbReference type="NCBIfam" id="TIGR00084">
    <property type="entry name" value="ruvA"/>
    <property type="match status" value="1"/>
</dbReference>
<evidence type="ECO:0000256" key="1">
    <source>
        <dbReference type="ARBA" id="ARBA00022490"/>
    </source>
</evidence>
<feature type="domain" description="Helix-hairpin-helix DNA-binding motif class 1" evidence="7">
    <location>
        <begin position="72"/>
        <end position="91"/>
    </location>
</feature>
<keyword evidence="8" id="KW-0347">Helicase</keyword>
<dbReference type="GO" id="GO:0006310">
    <property type="term" value="P:DNA recombination"/>
    <property type="evidence" value="ECO:0007669"/>
    <property type="project" value="UniProtKB-UniRule"/>
</dbReference>